<evidence type="ECO:0000256" key="1">
    <source>
        <dbReference type="SAM" id="MobiDB-lite"/>
    </source>
</evidence>
<evidence type="ECO:0008006" key="4">
    <source>
        <dbReference type="Google" id="ProtNLM"/>
    </source>
</evidence>
<dbReference type="EMBL" id="KZ678131">
    <property type="protein sequence ID" value="PSN71483.1"/>
    <property type="molecule type" value="Genomic_DNA"/>
</dbReference>
<keyword evidence="3" id="KW-1185">Reference proteome</keyword>
<protein>
    <recommendedName>
        <fullName evidence="4">F-box domain-containing protein</fullName>
    </recommendedName>
</protein>
<dbReference type="Gene3D" id="3.80.10.10">
    <property type="entry name" value="Ribonuclease Inhibitor"/>
    <property type="match status" value="1"/>
</dbReference>
<evidence type="ECO:0000313" key="3">
    <source>
        <dbReference type="Proteomes" id="UP000240883"/>
    </source>
</evidence>
<dbReference type="InterPro" id="IPR032675">
    <property type="entry name" value="LRR_dom_sf"/>
</dbReference>
<proteinExistence type="predicted"/>
<name>A0A2T2P1G7_CORCC</name>
<accession>A0A2T2P1G7</accession>
<feature type="region of interest" description="Disordered" evidence="1">
    <location>
        <begin position="1"/>
        <end position="58"/>
    </location>
</feature>
<dbReference type="AlphaFoldDB" id="A0A2T2P1G7"/>
<sequence>MFRELAETESPQSENIQVPDREPPSDTFKQSWADVSSEIQEQSATKKNQSSQERSPSLNCLEGLPEELLADIVSYAGERSLSYLSSARTPLTEIVCPSGIGTLYSLSLTNRLFHRLAQPILYHHCTRGRRFSYLRTLVTNPQLARYVKSIKFSLDKDRYPDLSKYSDTKKIVIDRMEKYDQEFNFLAAQYMRDHWNGDQGETDDAALTTILMHAPSIEAISIRYSHDIGNPGKYQPRWIEPIKLRFPHSFDKLKIAVFDHTELPLQTIEILLQLPSLQTLNMEWTNIHDEHPADFAPQSSTVQHLGIIMCPVRARVLLNLIETCKTLRSFMFEQMDDYCGDRALHDFHAILDRHNETLESVRFIIYDT</sequence>
<organism evidence="2 3">
    <name type="scientific">Corynespora cassiicola Philippines</name>
    <dbReference type="NCBI Taxonomy" id="1448308"/>
    <lineage>
        <taxon>Eukaryota</taxon>
        <taxon>Fungi</taxon>
        <taxon>Dikarya</taxon>
        <taxon>Ascomycota</taxon>
        <taxon>Pezizomycotina</taxon>
        <taxon>Dothideomycetes</taxon>
        <taxon>Pleosporomycetidae</taxon>
        <taxon>Pleosporales</taxon>
        <taxon>Corynesporascaceae</taxon>
        <taxon>Corynespora</taxon>
    </lineage>
</organism>
<dbReference type="STRING" id="1448308.A0A2T2P1G7"/>
<evidence type="ECO:0000313" key="2">
    <source>
        <dbReference type="EMBL" id="PSN71483.1"/>
    </source>
</evidence>
<dbReference type="Proteomes" id="UP000240883">
    <property type="component" value="Unassembled WGS sequence"/>
</dbReference>
<reference evidence="2 3" key="1">
    <citation type="journal article" date="2018" name="Front. Microbiol.">
        <title>Genome-Wide Analysis of Corynespora cassiicola Leaf Fall Disease Putative Effectors.</title>
        <authorList>
            <person name="Lopez D."/>
            <person name="Ribeiro S."/>
            <person name="Label P."/>
            <person name="Fumanal B."/>
            <person name="Venisse J.S."/>
            <person name="Kohler A."/>
            <person name="de Oliveira R.R."/>
            <person name="Labutti K."/>
            <person name="Lipzen A."/>
            <person name="Lail K."/>
            <person name="Bauer D."/>
            <person name="Ohm R.A."/>
            <person name="Barry K.W."/>
            <person name="Spatafora J."/>
            <person name="Grigoriev I.V."/>
            <person name="Martin F.M."/>
            <person name="Pujade-Renaud V."/>
        </authorList>
    </citation>
    <scope>NUCLEOTIDE SEQUENCE [LARGE SCALE GENOMIC DNA]</scope>
    <source>
        <strain evidence="2 3">Philippines</strain>
    </source>
</reference>
<dbReference type="SUPFAM" id="SSF52047">
    <property type="entry name" value="RNI-like"/>
    <property type="match status" value="1"/>
</dbReference>
<feature type="compositionally biased region" description="Polar residues" evidence="1">
    <location>
        <begin position="27"/>
        <end position="58"/>
    </location>
</feature>
<gene>
    <name evidence="2" type="ORF">BS50DRAFT_570836</name>
</gene>
<dbReference type="OrthoDB" id="2520703at2759"/>